<evidence type="ECO:0000256" key="6">
    <source>
        <dbReference type="ARBA" id="ARBA00023136"/>
    </source>
</evidence>
<name>A0A507E3A3_9FUNG</name>
<feature type="transmembrane region" description="Helical" evidence="8">
    <location>
        <begin position="285"/>
        <end position="303"/>
    </location>
</feature>
<feature type="transmembrane region" description="Helical" evidence="8">
    <location>
        <begin position="309"/>
        <end position="326"/>
    </location>
</feature>
<feature type="transmembrane region" description="Helical" evidence="8">
    <location>
        <begin position="34"/>
        <end position="55"/>
    </location>
</feature>
<dbReference type="InterPro" id="IPR002229">
    <property type="entry name" value="RhesusRHD"/>
</dbReference>
<feature type="transmembrane region" description="Helical" evidence="8">
    <location>
        <begin position="155"/>
        <end position="174"/>
    </location>
</feature>
<comment type="subcellular location">
    <subcellularLocation>
        <location evidence="8">Cell membrane</location>
        <topology evidence="8">Multi-pass membrane protein</topology>
    </subcellularLocation>
    <subcellularLocation>
        <location evidence="1">Membrane</location>
        <topology evidence="1">Multi-pass membrane protein</topology>
    </subcellularLocation>
</comment>
<evidence type="ECO:0000313" key="10">
    <source>
        <dbReference type="EMBL" id="TPX58314.1"/>
    </source>
</evidence>
<accession>A0A507E3A3</accession>
<feature type="transmembrane region" description="Helical" evidence="8">
    <location>
        <begin position="125"/>
        <end position="143"/>
    </location>
</feature>
<feature type="transmembrane region" description="Helical" evidence="8">
    <location>
        <begin position="253"/>
        <end position="273"/>
    </location>
</feature>
<dbReference type="SUPFAM" id="SSF111352">
    <property type="entry name" value="Ammonium transporter"/>
    <property type="match status" value="1"/>
</dbReference>
<evidence type="ECO:0000256" key="2">
    <source>
        <dbReference type="ARBA" id="ARBA00005887"/>
    </source>
</evidence>
<evidence type="ECO:0000256" key="1">
    <source>
        <dbReference type="ARBA" id="ARBA00004141"/>
    </source>
</evidence>
<gene>
    <name evidence="10" type="ORF">PhCBS80983_g03214</name>
</gene>
<dbReference type="InterPro" id="IPR024041">
    <property type="entry name" value="NH4_transpt_AmtB-like_dom"/>
</dbReference>
<keyword evidence="4 8" id="KW-0812">Transmembrane</keyword>
<evidence type="ECO:0000256" key="7">
    <source>
        <dbReference type="ARBA" id="ARBA00023177"/>
    </source>
</evidence>
<dbReference type="GO" id="GO:0008519">
    <property type="term" value="F:ammonium channel activity"/>
    <property type="evidence" value="ECO:0007669"/>
    <property type="project" value="InterPro"/>
</dbReference>
<dbReference type="NCBIfam" id="TIGR00836">
    <property type="entry name" value="amt"/>
    <property type="match status" value="1"/>
</dbReference>
<dbReference type="GO" id="GO:0005886">
    <property type="term" value="C:plasma membrane"/>
    <property type="evidence" value="ECO:0007669"/>
    <property type="project" value="UniProtKB-SubCell"/>
</dbReference>
<keyword evidence="11" id="KW-1185">Reference proteome</keyword>
<comment type="caution">
    <text evidence="10">The sequence shown here is derived from an EMBL/GenBank/DDBJ whole genome shotgun (WGS) entry which is preliminary data.</text>
</comment>
<dbReference type="Pfam" id="PF00909">
    <property type="entry name" value="Ammonium_transp"/>
    <property type="match status" value="1"/>
</dbReference>
<feature type="domain" description="Ammonium transporter AmtB-like" evidence="9">
    <location>
        <begin position="36"/>
        <end position="438"/>
    </location>
</feature>
<keyword evidence="7 8" id="KW-0924">Ammonia transport</keyword>
<feature type="transmembrane region" description="Helical" evidence="8">
    <location>
        <begin position="385"/>
        <end position="408"/>
    </location>
</feature>
<evidence type="ECO:0000256" key="4">
    <source>
        <dbReference type="ARBA" id="ARBA00022692"/>
    </source>
</evidence>
<keyword evidence="5 8" id="KW-1133">Transmembrane helix</keyword>
<comment type="similarity">
    <text evidence="2 8">Belongs to the ammonia transporter channel (TC 1.A.11.2) family.</text>
</comment>
<organism evidence="10 11">
    <name type="scientific">Powellomyces hirtus</name>
    <dbReference type="NCBI Taxonomy" id="109895"/>
    <lineage>
        <taxon>Eukaryota</taxon>
        <taxon>Fungi</taxon>
        <taxon>Fungi incertae sedis</taxon>
        <taxon>Chytridiomycota</taxon>
        <taxon>Chytridiomycota incertae sedis</taxon>
        <taxon>Chytridiomycetes</taxon>
        <taxon>Spizellomycetales</taxon>
        <taxon>Powellomycetaceae</taxon>
        <taxon>Powellomyces</taxon>
    </lineage>
</organism>
<feature type="transmembrane region" description="Helical" evidence="8">
    <location>
        <begin position="67"/>
        <end position="86"/>
    </location>
</feature>
<dbReference type="PRINTS" id="PR00342">
    <property type="entry name" value="RHESUSRHD"/>
</dbReference>
<keyword evidence="3 8" id="KW-0813">Transport</keyword>
<dbReference type="Gene3D" id="1.10.3430.10">
    <property type="entry name" value="Ammonium transporter AmtB like domains"/>
    <property type="match status" value="1"/>
</dbReference>
<dbReference type="PANTHER" id="PTHR43029">
    <property type="entry name" value="AMMONIUM TRANSPORTER MEP2"/>
    <property type="match status" value="1"/>
</dbReference>
<evidence type="ECO:0000256" key="3">
    <source>
        <dbReference type="ARBA" id="ARBA00022448"/>
    </source>
</evidence>
<sequence>MTLPPVVAMPPAPLPSLASLSARDLDPLPLDLPANAFVIVCSALVLIMIPGLGYFYSGLSHHKNALVFLHLCMLSLAIVSVQWFMWGFSLAFSPNGGPFIGNGYYLGLKNIGGTTYPGTVISTDVFVMFQAMFAALTAALPFGSAADRTRILPSMLFILIWTTLVYDFVAYWVWAPNGWLRARGYLDFAGGCPVEVVSGFAGLAFAMYMGPRRTRLADEKPHNLSFMVLGTSLLWFGWLGFNGGSAFNSSARAGMAVLVTNLAASTAGLVWMFWDYIYHGHKYSCVGFCLGAVAGLVAITPAAGFVEPWAGVIVGIVSATLCRTVAEFNKKRGLLDDTLDVFAVHGLGGVIGNLLVGVFATSSIIELDTTGVDGGWLNKNWKQLGVQAYATAVCGAWSFTMTYLIFWIMDRIPGLHFRVKERHEREGLDHAQMGEYAYNYHRTVEADERNGNGPTGGVPLSDIALDAIDKRASGASLDTAEIDVVPPKPVSPHHLRGLCSGNTQSTIIVEEDDGRRRKTASARKVGSGSAV</sequence>
<dbReference type="AlphaFoldDB" id="A0A507E3A3"/>
<dbReference type="Proteomes" id="UP000318582">
    <property type="component" value="Unassembled WGS sequence"/>
</dbReference>
<feature type="transmembrane region" description="Helical" evidence="8">
    <location>
        <begin position="223"/>
        <end position="241"/>
    </location>
</feature>
<dbReference type="InterPro" id="IPR001905">
    <property type="entry name" value="Ammonium_transpt"/>
</dbReference>
<evidence type="ECO:0000313" key="11">
    <source>
        <dbReference type="Proteomes" id="UP000318582"/>
    </source>
</evidence>
<dbReference type="EMBL" id="QEAQ01000038">
    <property type="protein sequence ID" value="TPX58314.1"/>
    <property type="molecule type" value="Genomic_DNA"/>
</dbReference>
<dbReference type="PANTHER" id="PTHR43029:SF10">
    <property type="entry name" value="AMMONIUM TRANSPORTER MEP2"/>
    <property type="match status" value="1"/>
</dbReference>
<reference evidence="10 11" key="1">
    <citation type="journal article" date="2019" name="Sci. Rep.">
        <title>Comparative genomics of chytrid fungi reveal insights into the obligate biotrophic and pathogenic lifestyle of Synchytrium endobioticum.</title>
        <authorList>
            <person name="van de Vossenberg B.T.L.H."/>
            <person name="Warris S."/>
            <person name="Nguyen H.D.T."/>
            <person name="van Gent-Pelzer M.P.E."/>
            <person name="Joly D.L."/>
            <person name="van de Geest H.C."/>
            <person name="Bonants P.J.M."/>
            <person name="Smith D.S."/>
            <person name="Levesque C.A."/>
            <person name="van der Lee T.A.J."/>
        </authorList>
    </citation>
    <scope>NUCLEOTIDE SEQUENCE [LARGE SCALE GENOMIC DNA]</scope>
    <source>
        <strain evidence="10 11">CBS 809.83</strain>
    </source>
</reference>
<keyword evidence="6 8" id="KW-0472">Membrane</keyword>
<proteinExistence type="inferred from homology"/>
<dbReference type="STRING" id="109895.A0A507E3A3"/>
<evidence type="ECO:0000256" key="5">
    <source>
        <dbReference type="ARBA" id="ARBA00022989"/>
    </source>
</evidence>
<dbReference type="PROSITE" id="PS01219">
    <property type="entry name" value="AMMONIUM_TRANSP"/>
    <property type="match status" value="1"/>
</dbReference>
<feature type="transmembrane region" description="Helical" evidence="8">
    <location>
        <begin position="194"/>
        <end position="211"/>
    </location>
</feature>
<evidence type="ECO:0000259" key="9">
    <source>
        <dbReference type="Pfam" id="PF00909"/>
    </source>
</evidence>
<evidence type="ECO:0000256" key="8">
    <source>
        <dbReference type="RuleBase" id="RU362002"/>
    </source>
</evidence>
<dbReference type="InterPro" id="IPR029020">
    <property type="entry name" value="Ammonium/urea_transptr"/>
</dbReference>
<dbReference type="InterPro" id="IPR018047">
    <property type="entry name" value="Ammonium_transpt_CS"/>
</dbReference>
<feature type="transmembrane region" description="Helical" evidence="8">
    <location>
        <begin position="338"/>
        <end position="365"/>
    </location>
</feature>
<protein>
    <recommendedName>
        <fullName evidence="8">Ammonium transporter</fullName>
    </recommendedName>
</protein>